<dbReference type="RefSeq" id="XP_069205548.1">
    <property type="nucleotide sequence ID" value="XM_069357611.1"/>
</dbReference>
<feature type="compositionally biased region" description="Low complexity" evidence="1">
    <location>
        <begin position="442"/>
        <end position="461"/>
    </location>
</feature>
<dbReference type="GeneID" id="95990286"/>
<evidence type="ECO:0000256" key="1">
    <source>
        <dbReference type="SAM" id="MobiDB-lite"/>
    </source>
</evidence>
<proteinExistence type="predicted"/>
<name>A0ABR3PT48_9TREE</name>
<dbReference type="PANTHER" id="PTHR15629:SF40">
    <property type="entry name" value="YSC84 ACTIN-BINDING DOMAIN-CONTAINING PROTEIN"/>
    <property type="match status" value="1"/>
</dbReference>
<keyword evidence="4" id="KW-1185">Reference proteome</keyword>
<feature type="domain" description="Ysc84 actin-binding" evidence="2">
    <location>
        <begin position="162"/>
        <end position="284"/>
    </location>
</feature>
<dbReference type="CDD" id="cd11524">
    <property type="entry name" value="SYLF"/>
    <property type="match status" value="1"/>
</dbReference>
<feature type="region of interest" description="Disordered" evidence="1">
    <location>
        <begin position="537"/>
        <end position="558"/>
    </location>
</feature>
<accession>A0ABR3PT48</accession>
<dbReference type="InterPro" id="IPR051702">
    <property type="entry name" value="SH3_domain_YSC84-like"/>
</dbReference>
<comment type="caution">
    <text evidence="3">The sequence shown here is derived from an EMBL/GenBank/DDBJ whole genome shotgun (WGS) entry which is preliminary data.</text>
</comment>
<evidence type="ECO:0000313" key="4">
    <source>
        <dbReference type="Proteomes" id="UP001565368"/>
    </source>
</evidence>
<feature type="compositionally biased region" description="Basic and acidic residues" evidence="1">
    <location>
        <begin position="329"/>
        <end position="343"/>
    </location>
</feature>
<dbReference type="EMBL" id="JBBXJM010000007">
    <property type="protein sequence ID" value="KAL1405604.1"/>
    <property type="molecule type" value="Genomic_DNA"/>
</dbReference>
<reference evidence="3 4" key="1">
    <citation type="submission" date="2023-08" db="EMBL/GenBank/DDBJ databases">
        <title>Annotated Genome Sequence of Vanrija albida AlHP1.</title>
        <authorList>
            <person name="Herzog R."/>
        </authorList>
    </citation>
    <scope>NUCLEOTIDE SEQUENCE [LARGE SCALE GENOMIC DNA]</scope>
    <source>
        <strain evidence="3 4">AlHP1</strain>
    </source>
</reference>
<feature type="compositionally biased region" description="Basic and acidic residues" evidence="1">
    <location>
        <begin position="537"/>
        <end position="552"/>
    </location>
</feature>
<feature type="compositionally biased region" description="Pro residues" evidence="1">
    <location>
        <begin position="387"/>
        <end position="396"/>
    </location>
</feature>
<dbReference type="Proteomes" id="UP001565368">
    <property type="component" value="Unassembled WGS sequence"/>
</dbReference>
<gene>
    <name evidence="3" type="ORF">Q8F55_009243</name>
</gene>
<evidence type="ECO:0000313" key="3">
    <source>
        <dbReference type="EMBL" id="KAL1405604.1"/>
    </source>
</evidence>
<feature type="compositionally biased region" description="Basic and acidic residues" evidence="1">
    <location>
        <begin position="424"/>
        <end position="439"/>
    </location>
</feature>
<sequence>MALPPPPRHHTLSAPPSRPESPATDWKSRMKARSAATGTAAMHKGIALSDNLGGKVNSFAGRRFGTEAFWPVTGDFPQEMDKAARILRSFTVNGIVTQDKKTKRKAIRKIPSSVIANAKGLAIFTSMRTGIAPLGGAGGAGLVVARLPDGSWSAPASMSPQNLSTGFLLGVDVYDAILVIRSQEALDSFGGHKVTLGAEIAVVAGPWGAGAAAEAGKERAPVFSYINSKGMYAGVEVVGQAFFSRTDENGSMYHWPGVKAKDILEGRVPVPREAYKLMDALKDAESGAAQRRIVAASTDIEEQVAEGLSHLELEEGEVLKLPPMPSQTDGHEGESDPETERITHRSWSLALPQALRHQARHSIDGVPPPPPPRRRMPPFSAGSTPGGSPPLPPAIPPRASTRSVPPPLLSNGPLGYAAPYPARKAHEPSPLHASRESVVHDALPLSPLGSSSAASASTGPLSSPPPYAEDTPESERSEYVQEGHEAALGAVAEETGLQIPPVAEEAGLDIPPVTDAGLEIAPVASSARVPVPELSEAEKAELADATARKLREEEESLI</sequence>
<protein>
    <recommendedName>
        <fullName evidence="2">Ysc84 actin-binding domain-containing protein</fullName>
    </recommendedName>
</protein>
<evidence type="ECO:0000259" key="2">
    <source>
        <dbReference type="Pfam" id="PF04366"/>
    </source>
</evidence>
<feature type="region of interest" description="Disordered" evidence="1">
    <location>
        <begin position="357"/>
        <end position="482"/>
    </location>
</feature>
<feature type="compositionally biased region" description="Basic and acidic residues" evidence="1">
    <location>
        <begin position="473"/>
        <end position="482"/>
    </location>
</feature>
<feature type="region of interest" description="Disordered" evidence="1">
    <location>
        <begin position="312"/>
        <end position="344"/>
    </location>
</feature>
<dbReference type="Pfam" id="PF04366">
    <property type="entry name" value="Ysc84"/>
    <property type="match status" value="1"/>
</dbReference>
<feature type="region of interest" description="Disordered" evidence="1">
    <location>
        <begin position="1"/>
        <end position="38"/>
    </location>
</feature>
<organism evidence="3 4">
    <name type="scientific">Vanrija albida</name>
    <dbReference type="NCBI Taxonomy" id="181172"/>
    <lineage>
        <taxon>Eukaryota</taxon>
        <taxon>Fungi</taxon>
        <taxon>Dikarya</taxon>
        <taxon>Basidiomycota</taxon>
        <taxon>Agaricomycotina</taxon>
        <taxon>Tremellomycetes</taxon>
        <taxon>Trichosporonales</taxon>
        <taxon>Trichosporonaceae</taxon>
        <taxon>Vanrija</taxon>
    </lineage>
</organism>
<dbReference type="PANTHER" id="PTHR15629">
    <property type="entry name" value="SH3YL1 PROTEIN"/>
    <property type="match status" value="1"/>
</dbReference>
<dbReference type="InterPro" id="IPR007461">
    <property type="entry name" value="Ysc84_actin-binding"/>
</dbReference>